<dbReference type="AlphaFoldDB" id="A0AAU9W029"/>
<reference evidence="2 3" key="1">
    <citation type="submission" date="2022-05" db="EMBL/GenBank/DDBJ databases">
        <authorList>
            <consortium name="Genoscope - CEA"/>
            <person name="William W."/>
        </authorList>
    </citation>
    <scope>NUCLEOTIDE SEQUENCE [LARGE SCALE GENOMIC DNA]</scope>
</reference>
<sequence length="206" mass="23984">MMERQLAEKASELKDNLNEVLRQQNKRIQHIHNNNQELLDAIEHIVKQLKAKSNEAEQDEKFEISDNRTRVLQSRVSVLTSNLREASQRIETLASNFETTKHEQEDRSILISSAISEFKELTQRITDVGINLSQLEFKVLQNEKKINQGINVKKRTMLESLLQEINELENEKDGLLRFTEEALGIGDEDNRMKLYEKINGTLEKVR</sequence>
<feature type="coiled-coil region" evidence="1">
    <location>
        <begin position="3"/>
        <end position="103"/>
    </location>
</feature>
<organism evidence="2 3">
    <name type="scientific">Pocillopora meandrina</name>
    <dbReference type="NCBI Taxonomy" id="46732"/>
    <lineage>
        <taxon>Eukaryota</taxon>
        <taxon>Metazoa</taxon>
        <taxon>Cnidaria</taxon>
        <taxon>Anthozoa</taxon>
        <taxon>Hexacorallia</taxon>
        <taxon>Scleractinia</taxon>
        <taxon>Astrocoeniina</taxon>
        <taxon>Pocilloporidae</taxon>
        <taxon>Pocillopora</taxon>
    </lineage>
</organism>
<evidence type="ECO:0000313" key="2">
    <source>
        <dbReference type="EMBL" id="CAH3042298.1"/>
    </source>
</evidence>
<name>A0AAU9W029_9CNID</name>
<evidence type="ECO:0000313" key="3">
    <source>
        <dbReference type="Proteomes" id="UP001159428"/>
    </source>
</evidence>
<accession>A0AAU9W029</accession>
<keyword evidence="3" id="KW-1185">Reference proteome</keyword>
<dbReference type="EMBL" id="CALNXJ010000006">
    <property type="protein sequence ID" value="CAH3042298.1"/>
    <property type="molecule type" value="Genomic_DNA"/>
</dbReference>
<feature type="coiled-coil region" evidence="1">
    <location>
        <begin position="151"/>
        <end position="178"/>
    </location>
</feature>
<gene>
    <name evidence="2" type="ORF">PMEA_00028750</name>
</gene>
<proteinExistence type="predicted"/>
<keyword evidence="1" id="KW-0175">Coiled coil</keyword>
<evidence type="ECO:0008006" key="4">
    <source>
        <dbReference type="Google" id="ProtNLM"/>
    </source>
</evidence>
<comment type="caution">
    <text evidence="2">The sequence shown here is derived from an EMBL/GenBank/DDBJ whole genome shotgun (WGS) entry which is preliminary data.</text>
</comment>
<evidence type="ECO:0000256" key="1">
    <source>
        <dbReference type="SAM" id="Coils"/>
    </source>
</evidence>
<protein>
    <recommendedName>
        <fullName evidence="4">SF-assemblin</fullName>
    </recommendedName>
</protein>
<dbReference type="Proteomes" id="UP001159428">
    <property type="component" value="Unassembled WGS sequence"/>
</dbReference>